<sequence length="59" mass="6332">MQADNANPREPDPGAPDIPRPGDRDLGFDTDEVPEPPNKDEVRPDDDVNPAAGTVEPPD</sequence>
<dbReference type="EMBL" id="CM001439">
    <property type="protein sequence ID" value="EHR51891.1"/>
    <property type="molecule type" value="Genomic_DNA"/>
</dbReference>
<dbReference type="RefSeq" id="WP_009155273.1">
    <property type="nucleotide sequence ID" value="NZ_CM001439.1"/>
</dbReference>
<dbReference type="OrthoDB" id="3557305at2"/>
<proteinExistence type="predicted"/>
<dbReference type="HOGENOM" id="CLU_2847231_0_0_11"/>
<gene>
    <name evidence="2" type="ORF">SacmaDRAFT_3678</name>
</gene>
<dbReference type="AlphaFoldDB" id="H5WZV4"/>
<feature type="region of interest" description="Disordered" evidence="1">
    <location>
        <begin position="1"/>
        <end position="59"/>
    </location>
</feature>
<dbReference type="STRING" id="882083.SacmaDRAFT_3678"/>
<protein>
    <submittedName>
        <fullName evidence="2">Uncharacterized protein</fullName>
    </submittedName>
</protein>
<reference evidence="2 3" key="1">
    <citation type="journal article" date="2012" name="Stand. Genomic Sci.">
        <title>Genome sequence of the ocean sediment bacterium Saccharomonospora marina type strain (XMU15(T)).</title>
        <authorList>
            <person name="Klenk H.P."/>
            <person name="Lu M."/>
            <person name="Lucas S."/>
            <person name="Lapidus A."/>
            <person name="Copeland A."/>
            <person name="Pitluck S."/>
            <person name="Goodwin L.A."/>
            <person name="Han C."/>
            <person name="Tapia R."/>
            <person name="Brambilla E.M."/>
            <person name="Potter G."/>
            <person name="Land M."/>
            <person name="Ivanova N."/>
            <person name="Rohde M."/>
            <person name="Goker M."/>
            <person name="Detter J.C."/>
            <person name="Li W.J."/>
            <person name="Kyrpides N.C."/>
            <person name="Woyke T."/>
        </authorList>
    </citation>
    <scope>NUCLEOTIDE SEQUENCE [LARGE SCALE GENOMIC DNA]</scope>
    <source>
        <strain evidence="2 3">XMU15</strain>
    </source>
</reference>
<accession>H5WZV4</accession>
<dbReference type="Proteomes" id="UP000004926">
    <property type="component" value="Chromosome"/>
</dbReference>
<feature type="compositionally biased region" description="Basic and acidic residues" evidence="1">
    <location>
        <begin position="37"/>
        <end position="46"/>
    </location>
</feature>
<evidence type="ECO:0000256" key="1">
    <source>
        <dbReference type="SAM" id="MobiDB-lite"/>
    </source>
</evidence>
<keyword evidence="3" id="KW-1185">Reference proteome</keyword>
<name>H5WZV4_9PSEU</name>
<evidence type="ECO:0000313" key="3">
    <source>
        <dbReference type="Proteomes" id="UP000004926"/>
    </source>
</evidence>
<evidence type="ECO:0000313" key="2">
    <source>
        <dbReference type="EMBL" id="EHR51891.1"/>
    </source>
</evidence>
<organism evidence="2 3">
    <name type="scientific">Saccharomonospora marina XMU15</name>
    <dbReference type="NCBI Taxonomy" id="882083"/>
    <lineage>
        <taxon>Bacteria</taxon>
        <taxon>Bacillati</taxon>
        <taxon>Actinomycetota</taxon>
        <taxon>Actinomycetes</taxon>
        <taxon>Pseudonocardiales</taxon>
        <taxon>Pseudonocardiaceae</taxon>
        <taxon>Saccharomonospora</taxon>
    </lineage>
</organism>